<dbReference type="InterPro" id="IPR043781">
    <property type="entry name" value="DUF5723"/>
</dbReference>
<evidence type="ECO:0000259" key="1">
    <source>
        <dbReference type="Pfam" id="PF18990"/>
    </source>
</evidence>
<dbReference type="Proteomes" id="UP000282985">
    <property type="component" value="Unassembled WGS sequence"/>
</dbReference>
<reference evidence="2 3" key="1">
    <citation type="submission" date="2018-11" db="EMBL/GenBank/DDBJ databases">
        <title>Parancylomarina longa gen. nov., sp. nov., isolated from sediments of southern Okinawa.</title>
        <authorList>
            <person name="Fu T."/>
        </authorList>
    </citation>
    <scope>NUCLEOTIDE SEQUENCE [LARGE SCALE GENOMIC DNA]</scope>
    <source>
        <strain evidence="2 3">T3-2 S1-C</strain>
    </source>
</reference>
<evidence type="ECO:0000313" key="2">
    <source>
        <dbReference type="EMBL" id="RUT78736.1"/>
    </source>
</evidence>
<gene>
    <name evidence="2" type="ORF">DLK05_06245</name>
</gene>
<protein>
    <recommendedName>
        <fullName evidence="1">DUF5723 domain-containing protein</fullName>
    </recommendedName>
</protein>
<name>A0A434AW71_9BACT</name>
<accession>A0A434AW71</accession>
<sequence>MIKSFQKISLSGIISLFLIFSASAQKMNNTLYFMQNVPQSNQVNPAIQPDCKVFVGFPALSSIYLNYSNSSFAYNNIITDGTGIRKDSLVVDVNGFHDALKTTNFVNEQLELTLFALGIKAKDYYFTLDVIEKEDSRFSFDKELMTFLKDGNYDSRGRTSNWGGLGLDGTYYHEIALGISKKVNSKWTVGVKGKVLFGIANMHMEDSDMSVFTSKSGDEVILKSRQRLRVSLPINQVGTDSQGFVNDINIDGNDYDSNFFLNTDNKGFALDLGIIYQMDKKTNLYASILDIGAIKWKSNGYEFTQDGSFTWNGADWSQSGNSNDPNYREIEDVFNDLTDSIVDQFKVSDKTDAYSVGLPTKIYLGGTHQIGKRVNLGALSRTEIFNGKIQSSLSFSANARFFRNLSTSLSYTVANNSYNNLGFGLATKAGPLQFYVISDNVMAAIHPNSARLANIRFGFNFLFGCRNKTIAKNSCSFEEERKNKKKPLYK</sequence>
<evidence type="ECO:0000313" key="3">
    <source>
        <dbReference type="Proteomes" id="UP000282985"/>
    </source>
</evidence>
<dbReference type="OrthoDB" id="1489601at2"/>
<proteinExistence type="predicted"/>
<organism evidence="2 3">
    <name type="scientific">Ancylomarina longa</name>
    <dbReference type="NCBI Taxonomy" id="2487017"/>
    <lineage>
        <taxon>Bacteria</taxon>
        <taxon>Pseudomonadati</taxon>
        <taxon>Bacteroidota</taxon>
        <taxon>Bacteroidia</taxon>
        <taxon>Marinilabiliales</taxon>
        <taxon>Marinifilaceae</taxon>
        <taxon>Ancylomarina</taxon>
    </lineage>
</organism>
<feature type="domain" description="DUF5723" evidence="1">
    <location>
        <begin position="45"/>
        <end position="439"/>
    </location>
</feature>
<keyword evidence="3" id="KW-1185">Reference proteome</keyword>
<dbReference type="Pfam" id="PF18990">
    <property type="entry name" value="DUF5723"/>
    <property type="match status" value="1"/>
</dbReference>
<dbReference type="RefSeq" id="WP_127343132.1">
    <property type="nucleotide sequence ID" value="NZ_RJJX01000006.1"/>
</dbReference>
<dbReference type="AlphaFoldDB" id="A0A434AW71"/>
<comment type="caution">
    <text evidence="2">The sequence shown here is derived from an EMBL/GenBank/DDBJ whole genome shotgun (WGS) entry which is preliminary data.</text>
</comment>
<dbReference type="EMBL" id="RJJX01000006">
    <property type="protein sequence ID" value="RUT78736.1"/>
    <property type="molecule type" value="Genomic_DNA"/>
</dbReference>